<dbReference type="InterPro" id="IPR036505">
    <property type="entry name" value="Amidase/PGRP_sf"/>
</dbReference>
<evidence type="ECO:0000313" key="4">
    <source>
        <dbReference type="EMBL" id="MBA8928088.1"/>
    </source>
</evidence>
<proteinExistence type="inferred from homology"/>
<keyword evidence="5" id="KW-1185">Reference proteome</keyword>
<dbReference type="PANTHER" id="PTHR11022">
    <property type="entry name" value="PEPTIDOGLYCAN RECOGNITION PROTEIN"/>
    <property type="match status" value="1"/>
</dbReference>
<dbReference type="SMART" id="SM00701">
    <property type="entry name" value="PGRP"/>
    <property type="match status" value="1"/>
</dbReference>
<dbReference type="SMART" id="SM00644">
    <property type="entry name" value="Ami_2"/>
    <property type="match status" value="1"/>
</dbReference>
<comment type="similarity">
    <text evidence="1">Belongs to the N-acetylmuramoyl-L-alanine amidase 2 family.</text>
</comment>
<comment type="caution">
    <text evidence="4">The sequence shown here is derived from an EMBL/GenBank/DDBJ whole genome shotgun (WGS) entry which is preliminary data.</text>
</comment>
<dbReference type="Proteomes" id="UP000517916">
    <property type="component" value="Unassembled WGS sequence"/>
</dbReference>
<dbReference type="InterPro" id="IPR015510">
    <property type="entry name" value="PGRP"/>
</dbReference>
<dbReference type="Pfam" id="PF01510">
    <property type="entry name" value="Amidase_2"/>
    <property type="match status" value="1"/>
</dbReference>
<evidence type="ECO:0000259" key="3">
    <source>
        <dbReference type="SMART" id="SM00701"/>
    </source>
</evidence>
<feature type="domain" description="Peptidoglycan recognition protein family" evidence="3">
    <location>
        <begin position="38"/>
        <end position="192"/>
    </location>
</feature>
<dbReference type="PROSITE" id="PS51318">
    <property type="entry name" value="TAT"/>
    <property type="match status" value="1"/>
</dbReference>
<dbReference type="InterPro" id="IPR006619">
    <property type="entry name" value="PGRP_domain_met/bac"/>
</dbReference>
<protein>
    <recommendedName>
        <fullName evidence="6">N-acetylmuramoyl-L-alanine amidase</fullName>
    </recommendedName>
</protein>
<evidence type="ECO:0008006" key="6">
    <source>
        <dbReference type="Google" id="ProtNLM"/>
    </source>
</evidence>
<dbReference type="CDD" id="cd06583">
    <property type="entry name" value="PGRP"/>
    <property type="match status" value="1"/>
</dbReference>
<sequence length="216" mass="23498">MEPLDRRTLLRMLAATGAAVGAGALGTAPAFGTEQAAPTISSCATWGARAATESITVLNSRPTKILVHHTDTPNSTDYSQAHAFSLSRSIQDHHIDDNHWIDTGQHFTNSRGGYVTEGRHQSLAALRDGHKMVRAAHCPGQNDIAIGIENEGNYMSTQPPAKLYSSLVSLCAYICTQYDIKPTAIYGHRDYYNTDCPGDVLYKMLPQLRKDVAAKL</sequence>
<accession>A0ABR6BMG9</accession>
<name>A0ABR6BMG9_9PSEU</name>
<evidence type="ECO:0000256" key="1">
    <source>
        <dbReference type="ARBA" id="ARBA00007553"/>
    </source>
</evidence>
<organism evidence="4 5">
    <name type="scientific">Kutzneria viridogrisea</name>
    <dbReference type="NCBI Taxonomy" id="47990"/>
    <lineage>
        <taxon>Bacteria</taxon>
        <taxon>Bacillati</taxon>
        <taxon>Actinomycetota</taxon>
        <taxon>Actinomycetes</taxon>
        <taxon>Pseudonocardiales</taxon>
        <taxon>Pseudonocardiaceae</taxon>
        <taxon>Kutzneria</taxon>
    </lineage>
</organism>
<evidence type="ECO:0000313" key="5">
    <source>
        <dbReference type="Proteomes" id="UP000517916"/>
    </source>
</evidence>
<feature type="domain" description="N-acetylmuramoyl-L-alanine amidase" evidence="2">
    <location>
        <begin position="50"/>
        <end position="198"/>
    </location>
</feature>
<dbReference type="SUPFAM" id="SSF55846">
    <property type="entry name" value="N-acetylmuramoyl-L-alanine amidase-like"/>
    <property type="match status" value="1"/>
</dbReference>
<reference evidence="4 5" key="1">
    <citation type="submission" date="2020-08" db="EMBL/GenBank/DDBJ databases">
        <title>Genomic Encyclopedia of Archaeal and Bacterial Type Strains, Phase II (KMG-II): from individual species to whole genera.</title>
        <authorList>
            <person name="Goeker M."/>
        </authorList>
    </citation>
    <scope>NUCLEOTIDE SEQUENCE [LARGE SCALE GENOMIC DNA]</scope>
    <source>
        <strain evidence="4 5">DSM 43850</strain>
    </source>
</reference>
<dbReference type="EMBL" id="JACJID010000004">
    <property type="protein sequence ID" value="MBA8928088.1"/>
    <property type="molecule type" value="Genomic_DNA"/>
</dbReference>
<dbReference type="RefSeq" id="WP_182838716.1">
    <property type="nucleotide sequence ID" value="NZ_BAAABQ010000030.1"/>
</dbReference>
<dbReference type="InterPro" id="IPR002502">
    <property type="entry name" value="Amidase_domain"/>
</dbReference>
<dbReference type="PANTHER" id="PTHR11022:SF41">
    <property type="entry name" value="PEPTIDOGLYCAN-RECOGNITION PROTEIN LC-RELATED"/>
    <property type="match status" value="1"/>
</dbReference>
<gene>
    <name evidence="4" type="ORF">BC739_005305</name>
</gene>
<evidence type="ECO:0000259" key="2">
    <source>
        <dbReference type="SMART" id="SM00644"/>
    </source>
</evidence>
<dbReference type="Gene3D" id="3.40.80.10">
    <property type="entry name" value="Peptidoglycan recognition protein-like"/>
    <property type="match status" value="1"/>
</dbReference>
<dbReference type="InterPro" id="IPR006311">
    <property type="entry name" value="TAT_signal"/>
</dbReference>